<accession>A0ABU6U2Y9</accession>
<feature type="non-terminal residue" evidence="1">
    <location>
        <position position="57"/>
    </location>
</feature>
<keyword evidence="2" id="KW-1185">Reference proteome</keyword>
<reference evidence="1 2" key="1">
    <citation type="journal article" date="2023" name="Plants (Basel)">
        <title>Bridging the Gap: Combining Genomics and Transcriptomics Approaches to Understand Stylosanthes scabra, an Orphan Legume from the Brazilian Caatinga.</title>
        <authorList>
            <person name="Ferreira-Neto J.R.C."/>
            <person name="da Silva M.D."/>
            <person name="Binneck E."/>
            <person name="de Melo N.F."/>
            <person name="da Silva R.H."/>
            <person name="de Melo A.L.T.M."/>
            <person name="Pandolfi V."/>
            <person name="Bustamante F.O."/>
            <person name="Brasileiro-Vidal A.C."/>
            <person name="Benko-Iseppon A.M."/>
        </authorList>
    </citation>
    <scope>NUCLEOTIDE SEQUENCE [LARGE SCALE GENOMIC DNA]</scope>
    <source>
        <tissue evidence="1">Leaves</tissue>
    </source>
</reference>
<dbReference type="Proteomes" id="UP001341840">
    <property type="component" value="Unassembled WGS sequence"/>
</dbReference>
<protein>
    <submittedName>
        <fullName evidence="1">Uncharacterized protein</fullName>
    </submittedName>
</protein>
<proteinExistence type="predicted"/>
<gene>
    <name evidence="1" type="ORF">PIB30_112354</name>
</gene>
<evidence type="ECO:0000313" key="2">
    <source>
        <dbReference type="Proteomes" id="UP001341840"/>
    </source>
</evidence>
<sequence length="57" mass="6827">MTTKRIIIDDSSDSEFNKEIEDDAKELSAMDEPLVPETEEVLEEEQRFWDYDDLDDW</sequence>
<comment type="caution">
    <text evidence="1">The sequence shown here is derived from an EMBL/GenBank/DDBJ whole genome shotgun (WGS) entry which is preliminary data.</text>
</comment>
<dbReference type="EMBL" id="JASCZI010098560">
    <property type="protein sequence ID" value="MED6154428.1"/>
    <property type="molecule type" value="Genomic_DNA"/>
</dbReference>
<evidence type="ECO:0000313" key="1">
    <source>
        <dbReference type="EMBL" id="MED6154428.1"/>
    </source>
</evidence>
<name>A0ABU6U2Y9_9FABA</name>
<organism evidence="1 2">
    <name type="scientific">Stylosanthes scabra</name>
    <dbReference type="NCBI Taxonomy" id="79078"/>
    <lineage>
        <taxon>Eukaryota</taxon>
        <taxon>Viridiplantae</taxon>
        <taxon>Streptophyta</taxon>
        <taxon>Embryophyta</taxon>
        <taxon>Tracheophyta</taxon>
        <taxon>Spermatophyta</taxon>
        <taxon>Magnoliopsida</taxon>
        <taxon>eudicotyledons</taxon>
        <taxon>Gunneridae</taxon>
        <taxon>Pentapetalae</taxon>
        <taxon>rosids</taxon>
        <taxon>fabids</taxon>
        <taxon>Fabales</taxon>
        <taxon>Fabaceae</taxon>
        <taxon>Papilionoideae</taxon>
        <taxon>50 kb inversion clade</taxon>
        <taxon>dalbergioids sensu lato</taxon>
        <taxon>Dalbergieae</taxon>
        <taxon>Pterocarpus clade</taxon>
        <taxon>Stylosanthes</taxon>
    </lineage>
</organism>